<dbReference type="Pfam" id="PF08450">
    <property type="entry name" value="SGL"/>
    <property type="match status" value="1"/>
</dbReference>
<evidence type="ECO:0000313" key="3">
    <source>
        <dbReference type="EMBL" id="MCH6472112.1"/>
    </source>
</evidence>
<dbReference type="Gene3D" id="2.120.10.30">
    <property type="entry name" value="TolB, C-terminal domain"/>
    <property type="match status" value="1"/>
</dbReference>
<accession>A0ABS9U6H5</accession>
<comment type="caution">
    <text evidence="3">The sequence shown here is derived from an EMBL/GenBank/DDBJ whole genome shotgun (WGS) entry which is preliminary data.</text>
</comment>
<dbReference type="EMBL" id="JAKZBV010000001">
    <property type="protein sequence ID" value="MCH6472112.1"/>
    <property type="molecule type" value="Genomic_DNA"/>
</dbReference>
<sequence length="298" mass="31851">MRDYPAPRIASRKTHQVGEGPIWDPIREEVLWVDIPASAVMRAELTREGSLQIIETILFPDTAGAVTISESGELLVAGRERLYTRDRDGVIHPGTVLLPSGTGRRLNDGKPDPGGHFVVGSLSLRQRSQSGSEILVRVEADGAVTTIDSDLTLSNGLAWSTDQASMYSVDTNTRRVYVRDYDASSGAIGDREVFIELPEGLPDGLCVDAEDHLWLAVYGLGQVNRYAPSGELVGRITVPAPRVTCVAFVGPSLDTLVITTATAGLSEADLADYPLSGQLFTIQPGVSGAPSALWSPTP</sequence>
<dbReference type="PANTHER" id="PTHR10907">
    <property type="entry name" value="REGUCALCIN"/>
    <property type="match status" value="1"/>
</dbReference>
<dbReference type="InterPro" id="IPR013658">
    <property type="entry name" value="SGL"/>
</dbReference>
<dbReference type="SUPFAM" id="SSF63829">
    <property type="entry name" value="Calcium-dependent phosphotriesterase"/>
    <property type="match status" value="1"/>
</dbReference>
<name>A0ABS9U6H5_9MICC</name>
<protein>
    <submittedName>
        <fullName evidence="3">SMP-30/gluconolactonase/LRE family protein</fullName>
    </submittedName>
</protein>
<dbReference type="Proteomes" id="UP001202922">
    <property type="component" value="Unassembled WGS sequence"/>
</dbReference>
<evidence type="ECO:0000313" key="4">
    <source>
        <dbReference type="Proteomes" id="UP001202922"/>
    </source>
</evidence>
<comment type="similarity">
    <text evidence="1">Belongs to the SMP-30/CGR1 family.</text>
</comment>
<reference evidence="3 4" key="1">
    <citation type="submission" date="2022-03" db="EMBL/GenBank/DDBJ databases">
        <title>Sinomonas sp. isolated from a soil.</title>
        <authorList>
            <person name="Han J."/>
            <person name="Kim D.-U."/>
        </authorList>
    </citation>
    <scope>NUCLEOTIDE SEQUENCE [LARGE SCALE GENOMIC DNA]</scope>
    <source>
        <strain evidence="3 4">5-5</strain>
    </source>
</reference>
<gene>
    <name evidence="3" type="ORF">L0M17_19455</name>
</gene>
<keyword evidence="4" id="KW-1185">Reference proteome</keyword>
<evidence type="ECO:0000259" key="2">
    <source>
        <dbReference type="Pfam" id="PF08450"/>
    </source>
</evidence>
<dbReference type="RefSeq" id="WP_241056021.1">
    <property type="nucleotide sequence ID" value="NZ_JAKZBV010000001.1"/>
</dbReference>
<dbReference type="PRINTS" id="PR01790">
    <property type="entry name" value="SMP30FAMILY"/>
</dbReference>
<organism evidence="3 4">
    <name type="scientific">Sinomonas terrae</name>
    <dbReference type="NCBI Taxonomy" id="2908838"/>
    <lineage>
        <taxon>Bacteria</taxon>
        <taxon>Bacillati</taxon>
        <taxon>Actinomycetota</taxon>
        <taxon>Actinomycetes</taxon>
        <taxon>Micrococcales</taxon>
        <taxon>Micrococcaceae</taxon>
        <taxon>Sinomonas</taxon>
    </lineage>
</organism>
<feature type="domain" description="SMP-30/Gluconolactonase/LRE-like region" evidence="2">
    <location>
        <begin position="17"/>
        <end position="262"/>
    </location>
</feature>
<dbReference type="InterPro" id="IPR005511">
    <property type="entry name" value="SMP-30"/>
</dbReference>
<dbReference type="PANTHER" id="PTHR10907:SF47">
    <property type="entry name" value="REGUCALCIN"/>
    <property type="match status" value="1"/>
</dbReference>
<dbReference type="InterPro" id="IPR011042">
    <property type="entry name" value="6-blade_b-propeller_TolB-like"/>
</dbReference>
<proteinExistence type="inferred from homology"/>
<evidence type="ECO:0000256" key="1">
    <source>
        <dbReference type="ARBA" id="ARBA00008853"/>
    </source>
</evidence>